<sequence length="177" mass="19751">MGIKIQNTMDHTTIVLSPTWQCPGIIYAFETPQDVSADDEAQKFRVAMVRFNDVRAGLYVTGGPIMDFLDLFGGLFDGLAGFIEEAVLEEIMENVTDKVQDTIQDTIDETMCAVGWDVEIANVFSGQETPRKSGEVARNVFLLGMEGMGLRRQHSIKRMCSDSYALTVQGDRIAWWS</sequence>
<protein>
    <submittedName>
        <fullName evidence="1">Uncharacterized protein</fullName>
    </submittedName>
</protein>
<proteinExistence type="predicted"/>
<organism evidence="1">
    <name type="scientific">Aphanomyces invadans</name>
    <dbReference type="NCBI Taxonomy" id="157072"/>
    <lineage>
        <taxon>Eukaryota</taxon>
        <taxon>Sar</taxon>
        <taxon>Stramenopiles</taxon>
        <taxon>Oomycota</taxon>
        <taxon>Saprolegniomycetes</taxon>
        <taxon>Saprolegniales</taxon>
        <taxon>Verrucalvaceae</taxon>
        <taxon>Aphanomyces</taxon>
    </lineage>
</organism>
<dbReference type="VEuPathDB" id="FungiDB:H310_13853"/>
<gene>
    <name evidence="1" type="ORF">H310_13853</name>
</gene>
<dbReference type="AlphaFoldDB" id="A0A024TC28"/>
<dbReference type="GeneID" id="20090903"/>
<dbReference type="OrthoDB" id="10541437at2759"/>
<accession>A0A024TC28</accession>
<reference evidence="1" key="1">
    <citation type="submission" date="2013-12" db="EMBL/GenBank/DDBJ databases">
        <title>The Genome Sequence of Aphanomyces invadans NJM9701.</title>
        <authorList>
            <consortium name="The Broad Institute Genomics Platform"/>
            <person name="Russ C."/>
            <person name="Tyler B."/>
            <person name="van West P."/>
            <person name="Dieguez-Uribeondo J."/>
            <person name="Young S.K."/>
            <person name="Zeng Q."/>
            <person name="Gargeya S."/>
            <person name="Fitzgerald M."/>
            <person name="Abouelleil A."/>
            <person name="Alvarado L."/>
            <person name="Chapman S.B."/>
            <person name="Gainer-Dewar J."/>
            <person name="Goldberg J."/>
            <person name="Griggs A."/>
            <person name="Gujja S."/>
            <person name="Hansen M."/>
            <person name="Howarth C."/>
            <person name="Imamovic A."/>
            <person name="Ireland A."/>
            <person name="Larimer J."/>
            <person name="McCowan C."/>
            <person name="Murphy C."/>
            <person name="Pearson M."/>
            <person name="Poon T.W."/>
            <person name="Priest M."/>
            <person name="Roberts A."/>
            <person name="Saif S."/>
            <person name="Shea T."/>
            <person name="Sykes S."/>
            <person name="Wortman J."/>
            <person name="Nusbaum C."/>
            <person name="Birren B."/>
        </authorList>
    </citation>
    <scope>NUCLEOTIDE SEQUENCE [LARGE SCALE GENOMIC DNA]</scope>
    <source>
        <strain evidence="1">NJM9701</strain>
    </source>
</reference>
<evidence type="ECO:0000313" key="1">
    <source>
        <dbReference type="EMBL" id="ETV91603.1"/>
    </source>
</evidence>
<dbReference type="EMBL" id="KI914008">
    <property type="protein sequence ID" value="ETV91603.1"/>
    <property type="molecule type" value="Genomic_DNA"/>
</dbReference>
<dbReference type="RefSeq" id="XP_008879722.1">
    <property type="nucleotide sequence ID" value="XM_008881500.1"/>
</dbReference>
<name>A0A024TC28_9STRA</name>